<reference evidence="1 2" key="2">
    <citation type="submission" date="2020-03" db="EMBL/GenBank/DDBJ databases">
        <authorList>
            <person name="Ichikawa N."/>
            <person name="Kimura A."/>
            <person name="Kitahashi Y."/>
            <person name="Uohara A."/>
        </authorList>
    </citation>
    <scope>NUCLEOTIDE SEQUENCE [LARGE SCALE GENOMIC DNA]</scope>
    <source>
        <strain evidence="1 2">NBRC 107702</strain>
    </source>
</reference>
<sequence length="96" mass="10728">MYLEATARLRGATEARPELAALAKVVEQQSTFGPITRPSSGDERAYGRRERPRPCGEIGVADQRAWWIALRYTGREVVRLCVAIGLVRWLSASRCP</sequence>
<dbReference type="EMBL" id="AP022870">
    <property type="protein sequence ID" value="BCB81571.1"/>
    <property type="molecule type" value="Genomic_DNA"/>
</dbReference>
<reference evidence="1 2" key="1">
    <citation type="submission" date="2020-03" db="EMBL/GenBank/DDBJ databases">
        <title>Whole genome shotgun sequence of Phytohabitans flavus NBRC 107702.</title>
        <authorList>
            <person name="Komaki H."/>
            <person name="Tamura T."/>
        </authorList>
    </citation>
    <scope>NUCLEOTIDE SEQUENCE [LARGE SCALE GENOMIC DNA]</scope>
    <source>
        <strain evidence="1 2">NBRC 107702</strain>
    </source>
</reference>
<proteinExistence type="predicted"/>
<protein>
    <submittedName>
        <fullName evidence="1">Uncharacterized protein</fullName>
    </submittedName>
</protein>
<gene>
    <name evidence="1" type="ORF">Pflav_079810</name>
</gene>
<dbReference type="KEGG" id="pfla:Pflav_079810"/>
<organism evidence="1 2">
    <name type="scientific">Phytohabitans flavus</name>
    <dbReference type="NCBI Taxonomy" id="1076124"/>
    <lineage>
        <taxon>Bacteria</taxon>
        <taxon>Bacillati</taxon>
        <taxon>Actinomycetota</taxon>
        <taxon>Actinomycetes</taxon>
        <taxon>Micromonosporales</taxon>
        <taxon>Micromonosporaceae</taxon>
    </lineage>
</organism>
<keyword evidence="2" id="KW-1185">Reference proteome</keyword>
<evidence type="ECO:0000313" key="2">
    <source>
        <dbReference type="Proteomes" id="UP000502508"/>
    </source>
</evidence>
<name>A0A6F8Y6I6_9ACTN</name>
<evidence type="ECO:0000313" key="1">
    <source>
        <dbReference type="EMBL" id="BCB81571.1"/>
    </source>
</evidence>
<dbReference type="AlphaFoldDB" id="A0A6F8Y6I6"/>
<dbReference type="Proteomes" id="UP000502508">
    <property type="component" value="Chromosome"/>
</dbReference>
<accession>A0A6F8Y6I6</accession>